<dbReference type="InterPro" id="IPR011333">
    <property type="entry name" value="SKP1/BTB/POZ_sf"/>
</dbReference>
<gene>
    <name evidence="3" type="primary">spoplb_18</name>
    <name evidence="3" type="ORF">AVEN_119300_1</name>
</gene>
<dbReference type="Pfam" id="PF22486">
    <property type="entry name" value="MATH_2"/>
    <property type="match status" value="1"/>
</dbReference>
<reference evidence="3 4" key="1">
    <citation type="journal article" date="2019" name="Sci. Rep.">
        <title>Orb-weaving spider Araneus ventricosus genome elucidates the spidroin gene catalogue.</title>
        <authorList>
            <person name="Kono N."/>
            <person name="Nakamura H."/>
            <person name="Ohtoshi R."/>
            <person name="Moran D.A.P."/>
            <person name="Shinohara A."/>
            <person name="Yoshida Y."/>
            <person name="Fujiwara M."/>
            <person name="Mori M."/>
            <person name="Tomita M."/>
            <person name="Arakawa K."/>
        </authorList>
    </citation>
    <scope>NUCLEOTIDE SEQUENCE [LARGE SCALE GENOMIC DNA]</scope>
</reference>
<evidence type="ECO:0000313" key="4">
    <source>
        <dbReference type="Proteomes" id="UP000499080"/>
    </source>
</evidence>
<dbReference type="AlphaFoldDB" id="A0A4Y2X6A9"/>
<dbReference type="OrthoDB" id="6359816at2759"/>
<dbReference type="Pfam" id="PF00651">
    <property type="entry name" value="BTB"/>
    <property type="match status" value="1"/>
</dbReference>
<proteinExistence type="predicted"/>
<dbReference type="Gene3D" id="1.25.40.420">
    <property type="match status" value="1"/>
</dbReference>
<evidence type="ECO:0000259" key="2">
    <source>
        <dbReference type="PROSITE" id="PS50144"/>
    </source>
</evidence>
<dbReference type="Proteomes" id="UP000499080">
    <property type="component" value="Unassembled WGS sequence"/>
</dbReference>
<evidence type="ECO:0000259" key="1">
    <source>
        <dbReference type="PROSITE" id="PS50097"/>
    </source>
</evidence>
<evidence type="ECO:0000313" key="3">
    <source>
        <dbReference type="EMBL" id="GBO45081.1"/>
    </source>
</evidence>
<dbReference type="GO" id="GO:0030163">
    <property type="term" value="P:protein catabolic process"/>
    <property type="evidence" value="ECO:0007669"/>
    <property type="project" value="UniProtKB-ARBA"/>
</dbReference>
<dbReference type="PROSITE" id="PS50144">
    <property type="entry name" value="MATH"/>
    <property type="match status" value="1"/>
</dbReference>
<dbReference type="PROSITE" id="PS50097">
    <property type="entry name" value="BTB"/>
    <property type="match status" value="1"/>
</dbReference>
<dbReference type="InterPro" id="IPR002083">
    <property type="entry name" value="MATH/TRAF_dom"/>
</dbReference>
<name>A0A4Y2X6A9_ARAVE</name>
<dbReference type="PANTHER" id="PTHR24413">
    <property type="entry name" value="SPECKLE-TYPE POZ PROTEIN"/>
    <property type="match status" value="1"/>
</dbReference>
<comment type="caution">
    <text evidence="3">The sequence shown here is derived from an EMBL/GenBank/DDBJ whole genome shotgun (WGS) entry which is preliminary data.</text>
</comment>
<accession>A0A4Y2X6A9</accession>
<protein>
    <submittedName>
        <fullName evidence="3">Speckle-type POZ protein-like B</fullName>
    </submittedName>
</protein>
<dbReference type="InterPro" id="IPR008974">
    <property type="entry name" value="TRAF-like"/>
</dbReference>
<dbReference type="Gene3D" id="3.30.710.10">
    <property type="entry name" value="Potassium Channel Kv1.1, Chain A"/>
    <property type="match status" value="1"/>
</dbReference>
<dbReference type="Gene3D" id="2.60.210.10">
    <property type="entry name" value="Apoptosis, Tumor Necrosis Factor Receptor Associated Protein 2, Chain A"/>
    <property type="match status" value="1"/>
</dbReference>
<dbReference type="EMBL" id="BGPR01072083">
    <property type="protein sequence ID" value="GBO45081.1"/>
    <property type="molecule type" value="Genomic_DNA"/>
</dbReference>
<dbReference type="CDD" id="cd00121">
    <property type="entry name" value="MATH"/>
    <property type="match status" value="1"/>
</dbReference>
<sequence length="512" mass="58731">MAEGKKEVLKFIWKVENFSYCWNETDDFLESPEFCSEIFEGGSWCLKLYPKGRSSYENYVSVYLERLSSGIGSLGITIDCEIALLRPDGSTENVKEMKDRCFREGSKNGFDNLVARERLSGAKKLTLLPKDVLTLQCCIFPKNTGSETYTEVIAKTQIEIQRYRRQWKNIDYTRDDTISLNGDHYFGDMWFELSVSREANNQLGVLTGQFYHERDLRTLHCKIGVLDSNNSVVKVLVNNFLDIESASEDYLNFPVITVPELLENQSLYLPNGKLNLDCEFTVCDGMKHDRIEGIAQDATLMLVPADEAASTSQIDVPPKKFLYCIDNVPSSLKNDFQNLYQEGTLCDFTVKVGDKHFKVHKAVLCARSPVFKAMLTSNMLETEKNMVDISDLEEDTVHCMLTFMYTDMAGNLDWDTANKLYFAADKYGLITLRRICSEVLYQNLSVKDVREVLTLANMHSDEYLRKITVKFICDNETEVMRSTEWKTFMTEDVNLAAETMHHIILEKAENRQ</sequence>
<dbReference type="SUPFAM" id="SSF54695">
    <property type="entry name" value="POZ domain"/>
    <property type="match status" value="1"/>
</dbReference>
<feature type="domain" description="BTB" evidence="1">
    <location>
        <begin position="346"/>
        <end position="407"/>
    </location>
</feature>
<keyword evidence="4" id="KW-1185">Reference proteome</keyword>
<dbReference type="InterPro" id="IPR000210">
    <property type="entry name" value="BTB/POZ_dom"/>
</dbReference>
<feature type="domain" description="MATH" evidence="2">
    <location>
        <begin position="8"/>
        <end position="139"/>
    </location>
</feature>
<dbReference type="SMART" id="SM00225">
    <property type="entry name" value="BTB"/>
    <property type="match status" value="1"/>
</dbReference>
<organism evidence="3 4">
    <name type="scientific">Araneus ventricosus</name>
    <name type="common">Orbweaver spider</name>
    <name type="synonym">Epeira ventricosa</name>
    <dbReference type="NCBI Taxonomy" id="182803"/>
    <lineage>
        <taxon>Eukaryota</taxon>
        <taxon>Metazoa</taxon>
        <taxon>Ecdysozoa</taxon>
        <taxon>Arthropoda</taxon>
        <taxon>Chelicerata</taxon>
        <taxon>Arachnida</taxon>
        <taxon>Araneae</taxon>
        <taxon>Araneomorphae</taxon>
        <taxon>Entelegynae</taxon>
        <taxon>Araneoidea</taxon>
        <taxon>Araneidae</taxon>
        <taxon>Araneus</taxon>
    </lineage>
</organism>
<dbReference type="SUPFAM" id="SSF49599">
    <property type="entry name" value="TRAF domain-like"/>
    <property type="match status" value="1"/>
</dbReference>